<name>A0AAF1BFG3_DAUCS</name>
<gene>
    <name evidence="2" type="ORF">DCAR_0934446</name>
</gene>
<organism evidence="2 3">
    <name type="scientific">Daucus carota subsp. sativus</name>
    <name type="common">Carrot</name>
    <dbReference type="NCBI Taxonomy" id="79200"/>
    <lineage>
        <taxon>Eukaryota</taxon>
        <taxon>Viridiplantae</taxon>
        <taxon>Streptophyta</taxon>
        <taxon>Embryophyta</taxon>
        <taxon>Tracheophyta</taxon>
        <taxon>Spermatophyta</taxon>
        <taxon>Magnoliopsida</taxon>
        <taxon>eudicotyledons</taxon>
        <taxon>Gunneridae</taxon>
        <taxon>Pentapetalae</taxon>
        <taxon>asterids</taxon>
        <taxon>campanulids</taxon>
        <taxon>Apiales</taxon>
        <taxon>Apiaceae</taxon>
        <taxon>Apioideae</taxon>
        <taxon>Scandiceae</taxon>
        <taxon>Daucinae</taxon>
        <taxon>Daucus</taxon>
        <taxon>Daucus sect. Daucus</taxon>
    </lineage>
</organism>
<feature type="region of interest" description="Disordered" evidence="1">
    <location>
        <begin position="1"/>
        <end position="44"/>
    </location>
</feature>
<dbReference type="Proteomes" id="UP000077755">
    <property type="component" value="Chromosome 9"/>
</dbReference>
<dbReference type="AlphaFoldDB" id="A0AAF1BFG3"/>
<proteinExistence type="predicted"/>
<accession>A0AAF1BFG3</accession>
<reference evidence="2" key="1">
    <citation type="journal article" date="2016" name="Nat. Genet.">
        <title>A high-quality carrot genome assembly provides new insights into carotenoid accumulation and asterid genome evolution.</title>
        <authorList>
            <person name="Iorizzo M."/>
            <person name="Ellison S."/>
            <person name="Senalik D."/>
            <person name="Zeng P."/>
            <person name="Satapoomin P."/>
            <person name="Huang J."/>
            <person name="Bowman M."/>
            <person name="Iovene M."/>
            <person name="Sanseverino W."/>
            <person name="Cavagnaro P."/>
            <person name="Yildiz M."/>
            <person name="Macko-Podgorni A."/>
            <person name="Moranska E."/>
            <person name="Grzebelus E."/>
            <person name="Grzebelus D."/>
            <person name="Ashrafi H."/>
            <person name="Zheng Z."/>
            <person name="Cheng S."/>
            <person name="Spooner D."/>
            <person name="Van Deynze A."/>
            <person name="Simon P."/>
        </authorList>
    </citation>
    <scope>NUCLEOTIDE SEQUENCE</scope>
    <source>
        <tissue evidence="2">Leaf</tissue>
    </source>
</reference>
<feature type="compositionally biased region" description="Basic and acidic residues" evidence="1">
    <location>
        <begin position="18"/>
        <end position="33"/>
    </location>
</feature>
<keyword evidence="3" id="KW-1185">Reference proteome</keyword>
<evidence type="ECO:0000313" key="3">
    <source>
        <dbReference type="Proteomes" id="UP000077755"/>
    </source>
</evidence>
<evidence type="ECO:0000256" key="1">
    <source>
        <dbReference type="SAM" id="MobiDB-lite"/>
    </source>
</evidence>
<dbReference type="EMBL" id="CP093351">
    <property type="protein sequence ID" value="WOH14917.1"/>
    <property type="molecule type" value="Genomic_DNA"/>
</dbReference>
<protein>
    <submittedName>
        <fullName evidence="2">Uncharacterized protein</fullName>
    </submittedName>
</protein>
<evidence type="ECO:0000313" key="2">
    <source>
        <dbReference type="EMBL" id="WOH14917.1"/>
    </source>
</evidence>
<reference evidence="2" key="2">
    <citation type="submission" date="2022-03" db="EMBL/GenBank/DDBJ databases">
        <title>Draft title - Genomic analysis of global carrot germplasm unveils the trajectory of domestication and the origin of high carotenoid orange carrot.</title>
        <authorList>
            <person name="Iorizzo M."/>
            <person name="Ellison S."/>
            <person name="Senalik D."/>
            <person name="Macko-Podgorni A."/>
            <person name="Grzebelus D."/>
            <person name="Bostan H."/>
            <person name="Rolling W."/>
            <person name="Curaba J."/>
            <person name="Simon P."/>
        </authorList>
    </citation>
    <scope>NUCLEOTIDE SEQUENCE</scope>
    <source>
        <tissue evidence="2">Leaf</tissue>
    </source>
</reference>
<sequence>MLQSVDKTGGYRTLAAHTKSDKSPEGLRDKVTADDVNVGQKQVR</sequence>